<keyword evidence="2" id="KW-1185">Reference proteome</keyword>
<protein>
    <submittedName>
        <fullName evidence="1">Helix-turn-helix transcriptional regulator</fullName>
    </submittedName>
</protein>
<organism evidence="1 2">
    <name type="scientific">Streptomyces citrinus</name>
    <dbReference type="NCBI Taxonomy" id="3118173"/>
    <lineage>
        <taxon>Bacteria</taxon>
        <taxon>Bacillati</taxon>
        <taxon>Actinomycetota</taxon>
        <taxon>Actinomycetes</taxon>
        <taxon>Kitasatosporales</taxon>
        <taxon>Streptomycetaceae</taxon>
        <taxon>Streptomyces</taxon>
    </lineage>
</organism>
<dbReference type="EMBL" id="CP146022">
    <property type="protein sequence ID" value="WWQ67907.1"/>
    <property type="molecule type" value="Genomic_DNA"/>
</dbReference>
<dbReference type="Proteomes" id="UP001432251">
    <property type="component" value="Chromosome"/>
</dbReference>
<name>A0ACD5AKY9_9ACTN</name>
<proteinExistence type="predicted"/>
<reference evidence="1" key="1">
    <citation type="journal article" date="2025" name="Int. J. Syst. Evol. Microbiol.">
        <title>Streptomyces citrinus sp. nov., with yellow diffusible pigment.</title>
        <authorList>
            <person name="He Y."/>
            <person name="Yang E."/>
            <person name="Xu J."/>
            <person name="Sun Y."/>
            <person name="Sun L."/>
        </authorList>
    </citation>
    <scope>NUCLEOTIDE SEQUENCE</scope>
    <source>
        <strain evidence="1">Q6</strain>
    </source>
</reference>
<evidence type="ECO:0000313" key="2">
    <source>
        <dbReference type="Proteomes" id="UP001432251"/>
    </source>
</evidence>
<gene>
    <name evidence="1" type="ORF">V2W30_34310</name>
</gene>
<accession>A0ACD5AKY9</accession>
<sequence>MTTETARGGELGEALRGWRTRRRISQLELAARAGTTQRHVSFIESGRSTPGRTMVVRLAEAMNVPLRERNALLLAAGYAPAYRETGFADPHLGAVRKALERVMEAHHPYPAVIIDRGADLVTANGAFHALIDGVEASLLEAPVNVARVLLHPRGLAPRIENLDEWAWHVVDALRDEAARNPHRRTARLLTELEGLVPDRPRRVGPEHLGFAVPLRLRSRVGELRLLSTLTHFGTAVDVTLAELRLEAFLPLDEETADRLSALAPRARPGRSPRPDGPAAD</sequence>
<evidence type="ECO:0000313" key="1">
    <source>
        <dbReference type="EMBL" id="WWQ67907.1"/>
    </source>
</evidence>